<dbReference type="Proteomes" id="UP000199400">
    <property type="component" value="Unassembled WGS sequence"/>
</dbReference>
<keyword evidence="1" id="KW-0732">Signal</keyword>
<dbReference type="OrthoDB" id="5385647at2"/>
<dbReference type="SUPFAM" id="SSF110296">
    <property type="entry name" value="Oligoxyloglucan reducing end-specific cellobiohydrolase"/>
    <property type="match status" value="1"/>
</dbReference>
<accession>A0A1I2CS73</accession>
<keyword evidence="3" id="KW-1185">Reference proteome</keyword>
<feature type="signal peptide" evidence="1">
    <location>
        <begin position="1"/>
        <end position="22"/>
    </location>
</feature>
<dbReference type="RefSeq" id="WP_096326825.1">
    <property type="nucleotide sequence ID" value="NZ_FOMX01000018.1"/>
</dbReference>
<evidence type="ECO:0000313" key="2">
    <source>
        <dbReference type="EMBL" id="SFE70633.1"/>
    </source>
</evidence>
<name>A0A1I2CS73_9BACT</name>
<reference evidence="3" key="1">
    <citation type="submission" date="2016-10" db="EMBL/GenBank/DDBJ databases">
        <authorList>
            <person name="Varghese N."/>
            <person name="Submissions S."/>
        </authorList>
    </citation>
    <scope>NUCLEOTIDE SEQUENCE [LARGE SCALE GENOMIC DNA]</scope>
    <source>
        <strain evidence="3">ATCC 25963</strain>
    </source>
</reference>
<dbReference type="AlphaFoldDB" id="A0A1I2CS73"/>
<sequence length="330" mass="33536">MLRSARTSCLAGSLALAAAAGAALPGAVACNRCDSYYKPIVWEPEESPVEADLFAVATAQGVVVAVGEGGAIARQAGGGAWTAQASETDASLRGVDFTRGETVVAVGDGGVIVRSTDAGQTWTVIDAGVTDDLAGVACSEVGTCVAVGDGVLLLSTDAGASWAPPTDAPPELGALRAVAHEPHVIDTFIAVGLAGAVVLSEDGQTWRAVPGASADFHAIALYASDWVLGGADGAMFFLINGVYIDETQFDPATITGITRGGEWLVREDGVLIGGYPLWSDGAGERTEEALPPLRAVVAVGDEALAVGDGGLIGRARVAEEFECDRLDRGR</sequence>
<dbReference type="STRING" id="54.SAMN02745121_05202"/>
<dbReference type="InterPro" id="IPR015943">
    <property type="entry name" value="WD40/YVTN_repeat-like_dom_sf"/>
</dbReference>
<proteinExistence type="predicted"/>
<organism evidence="2 3">
    <name type="scientific">Nannocystis exedens</name>
    <dbReference type="NCBI Taxonomy" id="54"/>
    <lineage>
        <taxon>Bacteria</taxon>
        <taxon>Pseudomonadati</taxon>
        <taxon>Myxococcota</taxon>
        <taxon>Polyangia</taxon>
        <taxon>Nannocystales</taxon>
        <taxon>Nannocystaceae</taxon>
        <taxon>Nannocystis</taxon>
    </lineage>
</organism>
<dbReference type="EMBL" id="FOMX01000018">
    <property type="protein sequence ID" value="SFE70633.1"/>
    <property type="molecule type" value="Genomic_DNA"/>
</dbReference>
<evidence type="ECO:0000313" key="3">
    <source>
        <dbReference type="Proteomes" id="UP000199400"/>
    </source>
</evidence>
<dbReference type="PROSITE" id="PS51257">
    <property type="entry name" value="PROKAR_LIPOPROTEIN"/>
    <property type="match status" value="1"/>
</dbReference>
<dbReference type="CDD" id="cd15482">
    <property type="entry name" value="Sialidase_non-viral"/>
    <property type="match status" value="1"/>
</dbReference>
<protein>
    <recommendedName>
        <fullName evidence="4">Photosynthesis system II assembly factor Ycf48/Hcf136-like domain-containing protein</fullName>
    </recommendedName>
</protein>
<feature type="chain" id="PRO_5011526601" description="Photosynthesis system II assembly factor Ycf48/Hcf136-like domain-containing protein" evidence="1">
    <location>
        <begin position="23"/>
        <end position="330"/>
    </location>
</feature>
<evidence type="ECO:0000256" key="1">
    <source>
        <dbReference type="SAM" id="SignalP"/>
    </source>
</evidence>
<evidence type="ECO:0008006" key="4">
    <source>
        <dbReference type="Google" id="ProtNLM"/>
    </source>
</evidence>
<dbReference type="Gene3D" id="2.130.10.10">
    <property type="entry name" value="YVTN repeat-like/Quinoprotein amine dehydrogenase"/>
    <property type="match status" value="1"/>
</dbReference>
<gene>
    <name evidence="2" type="ORF">SAMN02745121_05202</name>
</gene>